<feature type="compositionally biased region" description="Polar residues" evidence="3">
    <location>
        <begin position="1234"/>
        <end position="1243"/>
    </location>
</feature>
<dbReference type="EMBL" id="LMWS01000035">
    <property type="protein sequence ID" value="KUN34921.1"/>
    <property type="molecule type" value="Genomic_DNA"/>
</dbReference>
<feature type="compositionally biased region" description="Basic and acidic residues" evidence="3">
    <location>
        <begin position="905"/>
        <end position="923"/>
    </location>
</feature>
<organism evidence="6 7">
    <name type="scientific">Streptomyces longwoodensis</name>
    <dbReference type="NCBI Taxonomy" id="68231"/>
    <lineage>
        <taxon>Bacteria</taxon>
        <taxon>Bacillati</taxon>
        <taxon>Actinomycetota</taxon>
        <taxon>Actinomycetes</taxon>
        <taxon>Kitasatosporales</taxon>
        <taxon>Streptomycetaceae</taxon>
        <taxon>Streptomyces</taxon>
    </lineage>
</organism>
<dbReference type="NCBIfam" id="TIGR00229">
    <property type="entry name" value="sensory_box"/>
    <property type="match status" value="1"/>
</dbReference>
<evidence type="ECO:0000256" key="3">
    <source>
        <dbReference type="SAM" id="MobiDB-lite"/>
    </source>
</evidence>
<feature type="compositionally biased region" description="Basic and acidic residues" evidence="3">
    <location>
        <begin position="557"/>
        <end position="568"/>
    </location>
</feature>
<feature type="compositionally biased region" description="Low complexity" evidence="3">
    <location>
        <begin position="1033"/>
        <end position="1054"/>
    </location>
</feature>
<protein>
    <recommendedName>
        <fullName evidence="8">Nickel transporter</fullName>
    </recommendedName>
</protein>
<reference evidence="6 7" key="1">
    <citation type="submission" date="2015-10" db="EMBL/GenBank/DDBJ databases">
        <title>Draft genome sequence of Streptomyces longwoodensis DSM 41677, type strain for the species Streptomyces longwoodensis.</title>
        <authorList>
            <person name="Ruckert C."/>
            <person name="Winkler A."/>
            <person name="Kalinowski J."/>
            <person name="Kampfer P."/>
            <person name="Glaeser S."/>
        </authorList>
    </citation>
    <scope>NUCLEOTIDE SEQUENCE [LARGE SCALE GENOMIC DNA]</scope>
    <source>
        <strain evidence="6 7">DSM 41677</strain>
    </source>
</reference>
<dbReference type="CDD" id="cd00130">
    <property type="entry name" value="PAS"/>
    <property type="match status" value="2"/>
</dbReference>
<dbReference type="Pfam" id="PF13426">
    <property type="entry name" value="PAS_9"/>
    <property type="match status" value="1"/>
</dbReference>
<dbReference type="PANTHER" id="PTHR44757:SF2">
    <property type="entry name" value="BIOFILM ARCHITECTURE MAINTENANCE PROTEIN MBAA"/>
    <property type="match status" value="1"/>
</dbReference>
<dbReference type="InterPro" id="IPR052155">
    <property type="entry name" value="Biofilm_reg_signaling"/>
</dbReference>
<dbReference type="PROSITE" id="PS50112">
    <property type="entry name" value="PAS"/>
    <property type="match status" value="1"/>
</dbReference>
<dbReference type="GO" id="GO:0006355">
    <property type="term" value="P:regulation of DNA-templated transcription"/>
    <property type="evidence" value="ECO:0007669"/>
    <property type="project" value="InterPro"/>
</dbReference>
<evidence type="ECO:0000259" key="4">
    <source>
        <dbReference type="PROSITE" id="PS50110"/>
    </source>
</evidence>
<dbReference type="Pfam" id="PF00989">
    <property type="entry name" value="PAS"/>
    <property type="match status" value="1"/>
</dbReference>
<evidence type="ECO:0000259" key="5">
    <source>
        <dbReference type="PROSITE" id="PS50112"/>
    </source>
</evidence>
<feature type="region of interest" description="Disordered" evidence="3">
    <location>
        <begin position="682"/>
        <end position="765"/>
    </location>
</feature>
<proteinExistence type="predicted"/>
<dbReference type="InterPro" id="IPR035965">
    <property type="entry name" value="PAS-like_dom_sf"/>
</dbReference>
<dbReference type="PANTHER" id="PTHR44757">
    <property type="entry name" value="DIGUANYLATE CYCLASE DGCP"/>
    <property type="match status" value="1"/>
</dbReference>
<feature type="compositionally biased region" description="Pro residues" evidence="3">
    <location>
        <begin position="956"/>
        <end position="966"/>
    </location>
</feature>
<evidence type="ECO:0000313" key="7">
    <source>
        <dbReference type="Proteomes" id="UP000053271"/>
    </source>
</evidence>
<feature type="region of interest" description="Disordered" evidence="3">
    <location>
        <begin position="549"/>
        <end position="661"/>
    </location>
</feature>
<dbReference type="InterPro" id="IPR001789">
    <property type="entry name" value="Sig_transdc_resp-reg_receiver"/>
</dbReference>
<dbReference type="CDD" id="cd00156">
    <property type="entry name" value="REC"/>
    <property type="match status" value="1"/>
</dbReference>
<feature type="domain" description="PAS" evidence="5">
    <location>
        <begin position="123"/>
        <end position="176"/>
    </location>
</feature>
<dbReference type="STRING" id="68231.AQJ30_28145"/>
<feature type="compositionally biased region" description="Low complexity" evidence="3">
    <location>
        <begin position="967"/>
        <end position="1005"/>
    </location>
</feature>
<evidence type="ECO:0000256" key="1">
    <source>
        <dbReference type="PROSITE-ProRule" id="PRU00169"/>
    </source>
</evidence>
<name>A0A101QRT2_9ACTN</name>
<dbReference type="SMART" id="SM00448">
    <property type="entry name" value="REC"/>
    <property type="match status" value="1"/>
</dbReference>
<feature type="compositionally biased region" description="Low complexity" evidence="3">
    <location>
        <begin position="1083"/>
        <end position="1124"/>
    </location>
</feature>
<accession>A0A101QRT2</accession>
<dbReference type="Gene3D" id="3.30.450.20">
    <property type="entry name" value="PAS domain"/>
    <property type="match status" value="2"/>
</dbReference>
<feature type="coiled-coil region" evidence="2">
    <location>
        <begin position="259"/>
        <end position="308"/>
    </location>
</feature>
<feature type="region of interest" description="Disordered" evidence="3">
    <location>
        <begin position="888"/>
        <end position="1297"/>
    </location>
</feature>
<dbReference type="Gene3D" id="3.40.50.2300">
    <property type="match status" value="1"/>
</dbReference>
<keyword evidence="1" id="KW-0597">Phosphoprotein</keyword>
<dbReference type="InterPro" id="IPR000014">
    <property type="entry name" value="PAS"/>
</dbReference>
<dbReference type="InterPro" id="IPR013767">
    <property type="entry name" value="PAS_fold"/>
</dbReference>
<evidence type="ECO:0000256" key="2">
    <source>
        <dbReference type="SAM" id="Coils"/>
    </source>
</evidence>
<dbReference type="SUPFAM" id="SSF52172">
    <property type="entry name" value="CheY-like"/>
    <property type="match status" value="1"/>
</dbReference>
<dbReference type="PROSITE" id="PS50110">
    <property type="entry name" value="RESPONSE_REGULATORY"/>
    <property type="match status" value="1"/>
</dbReference>
<feature type="compositionally biased region" description="Pro residues" evidence="3">
    <location>
        <begin position="1055"/>
        <end position="1066"/>
    </location>
</feature>
<dbReference type="SMART" id="SM00091">
    <property type="entry name" value="PAS"/>
    <property type="match status" value="1"/>
</dbReference>
<feature type="modified residue" description="4-aspartylphosphate" evidence="1">
    <location>
        <position position="1455"/>
    </location>
</feature>
<dbReference type="SUPFAM" id="SSF55785">
    <property type="entry name" value="PYP-like sensor domain (PAS domain)"/>
    <property type="match status" value="2"/>
</dbReference>
<feature type="compositionally biased region" description="Low complexity" evidence="3">
    <location>
        <begin position="718"/>
        <end position="741"/>
    </location>
</feature>
<feature type="compositionally biased region" description="Low complexity" evidence="3">
    <location>
        <begin position="682"/>
        <end position="699"/>
    </location>
</feature>
<comment type="caution">
    <text evidence="6">The sequence shown here is derived from an EMBL/GenBank/DDBJ whole genome shotgun (WGS) entry which is preliminary data.</text>
</comment>
<feature type="compositionally biased region" description="Low complexity" evidence="3">
    <location>
        <begin position="888"/>
        <end position="899"/>
    </location>
</feature>
<keyword evidence="7" id="KW-1185">Reference proteome</keyword>
<feature type="compositionally biased region" description="Low complexity" evidence="3">
    <location>
        <begin position="642"/>
        <end position="661"/>
    </location>
</feature>
<dbReference type="GO" id="GO:0000160">
    <property type="term" value="P:phosphorelay signal transduction system"/>
    <property type="evidence" value="ECO:0007669"/>
    <property type="project" value="InterPro"/>
</dbReference>
<feature type="domain" description="Response regulatory" evidence="4">
    <location>
        <begin position="1406"/>
        <end position="1522"/>
    </location>
</feature>
<feature type="compositionally biased region" description="Low complexity" evidence="3">
    <location>
        <begin position="591"/>
        <end position="602"/>
    </location>
</feature>
<evidence type="ECO:0008006" key="8">
    <source>
        <dbReference type="Google" id="ProtNLM"/>
    </source>
</evidence>
<dbReference type="Proteomes" id="UP000053271">
    <property type="component" value="Unassembled WGS sequence"/>
</dbReference>
<feature type="compositionally biased region" description="Low complexity" evidence="3">
    <location>
        <begin position="1207"/>
        <end position="1229"/>
    </location>
</feature>
<feature type="compositionally biased region" description="Low complexity" evidence="3">
    <location>
        <begin position="1013"/>
        <end position="1023"/>
    </location>
</feature>
<sequence>MVLVNANGTVVNANTIALEAFETPGTALVGRGLLDLLPEFDSKLIPGSMRRPDHMDPRGRTKPTRMIARRTDGTEFPVEVTSANLENGQQAYDGHGYSGDELLMLVVRDLTGTVDTEAELARSQRQTEMILRAASEGVVGTDTDGRIVLVNPAAAQILGYRASDLGGKELHTLVLHSRADGSPFPYDESPLADTLRSGRKHRVRGQVLFAKNGDRVPVDLTTAPVRDGDQLVGAVMTFADRRPFDSLAAEKADVEKRHAEELERLSEEHASDLTALRQQHVTELEELRERHEEELAAGEERYAALGEREKDRYEALAARHDQLLTLLGQSLRGPLDELRRELAALAADDAGQLWPEANQVLHHLSAGYSRITTLIDNVLGYQRLDTGEQAITRTKVMLDAVVAAGVDGAVELIGPGRVQFAVHAPPIEAEVDAPLLATALAHLVADVAGVDATGNAPVSAGGYMDNTVVVAAAQRGEVVRIEVRGPYAGGDPVHEPIVRGIVRAHGGVLQTHEVPGMSGSAYVLEVPLGGGAGAVPAPPVPAPLELAAAQPASGDAHPADGTHADAADHGPGGRRRARRSSVDAFLDSDVPAAAEPEAGVPTGRRRRRGPAADEPAAPLPPEADAPAEGGPVGSGRRRGRPAGDVDGADAPGVAGALPAGPVGAGVPGVGVSEGAVRTAAEHAAGTAASGTGLGGTVPPQGVPVPGAPSGRRARRPVEQAPQGGPGQEQHALPPALPAVAGPQGGESGEAGTAGEAAQPTGRRRRALAAAQERAAAQEAGPRAVFALPPADADRAEGDIAAEAVDVPVPGGAAAGAAGPVAGAPVPGSAVQVPGVLPLPGTPLPGVPVAGALPGQVPVQVPLPVPGQAQAAGAPVAVPPQVPGQAVPVAVPLPGQPAGPVGTGADADHGRHDAVPLDQADDHTPPQPHPTTAPTGRRRRAVAAPPPAEVGAEAPGQPNPAVGPAPAVPVQVPQQVPAQAQALGQASSPVPAPAPAAVQAPGQVPGSPGAVQLPAQQGAKAPAPGAQPVPGQPVVPAQGQPVGPGQPVPAAQPVVPGQPVPPVPPQGQAPAQIQPQAPAPAQPLPAEAVPGVPGGTPAAGTPLPPEAAGAAARAAQPLPAEAGAPVDPNSTQGRAISVRTLGQGVPFTRQAVQVQQSGPSATATPPPHAPGGSGRRRKLGTPPDPAARQHPNGTAGEQGPSPVPTAPAPAAAPQTAVPQAPQSPQASQPAHPSLAGQSRLTTPGTEGAGRSYAIGAPDENAAEGPEPLDGPGGAVEVADTPRPQPMDDELPPEPLDNPRRLLVWPAPDVSTQQALSDRGYRPVIVHSREEVDAQIAAFPAALFVDPLTGPITRTALQALRQAAVAAEVPVMVTAGLGQATREAAYGADPAVLLKALAPRDSEQHPPRVLLIEEHAEIALALTATLERRGMQVARAASDNDAVTLAGQFRPNLVVMDLMQVHRRRAGIVDWLRANGQLNRTPLVVYTAAVDPADLPRLASGETVLFLAERSTSPEVQGRIVDLLSRIGTN</sequence>
<evidence type="ECO:0000313" key="6">
    <source>
        <dbReference type="EMBL" id="KUN34921.1"/>
    </source>
</evidence>
<dbReference type="InterPro" id="IPR011006">
    <property type="entry name" value="CheY-like_superfamily"/>
</dbReference>
<gene>
    <name evidence="6" type="ORF">AQJ30_28145</name>
</gene>
<keyword evidence="2" id="KW-0175">Coiled coil</keyword>